<reference evidence="12" key="1">
    <citation type="submission" date="2020-10" db="EMBL/GenBank/DDBJ databases">
        <authorList>
            <person name="Castelo-Branco R."/>
            <person name="Eusebio N."/>
            <person name="Adriana R."/>
            <person name="Vieira A."/>
            <person name="Brugerolle De Fraissinette N."/>
            <person name="Rezende De Castro R."/>
            <person name="Schneider M.P."/>
            <person name="Vasconcelos V."/>
            <person name="Leao P.N."/>
        </authorList>
    </citation>
    <scope>NUCLEOTIDE SEQUENCE</scope>
    <source>
        <strain evidence="12">LEGE 11480</strain>
    </source>
</reference>
<comment type="caution">
    <text evidence="12">The sequence shown here is derived from an EMBL/GenBank/DDBJ whole genome shotgun (WGS) entry which is preliminary data.</text>
</comment>
<dbReference type="PROSITE" id="PS50109">
    <property type="entry name" value="HIS_KIN"/>
    <property type="match status" value="1"/>
</dbReference>
<dbReference type="Proteomes" id="UP000625316">
    <property type="component" value="Unassembled WGS sequence"/>
</dbReference>
<evidence type="ECO:0000259" key="10">
    <source>
        <dbReference type="PROSITE" id="PS50109"/>
    </source>
</evidence>
<accession>A0A928Z7I3</accession>
<evidence type="ECO:0000256" key="1">
    <source>
        <dbReference type="ARBA" id="ARBA00000085"/>
    </source>
</evidence>
<keyword evidence="13" id="KW-1185">Reference proteome</keyword>
<evidence type="ECO:0000313" key="12">
    <source>
        <dbReference type="EMBL" id="MBE9033200.1"/>
    </source>
</evidence>
<feature type="modified residue" description="4-aspartylphosphate" evidence="9">
    <location>
        <position position="212"/>
    </location>
</feature>
<dbReference type="Gene3D" id="3.40.50.2300">
    <property type="match status" value="1"/>
</dbReference>
<dbReference type="SUPFAM" id="SSF55874">
    <property type="entry name" value="ATPase domain of HSP90 chaperone/DNA topoisomerase II/histidine kinase"/>
    <property type="match status" value="1"/>
</dbReference>
<evidence type="ECO:0000256" key="9">
    <source>
        <dbReference type="PROSITE-ProRule" id="PRU00169"/>
    </source>
</evidence>
<dbReference type="FunFam" id="3.30.565.10:FF:000010">
    <property type="entry name" value="Sensor histidine kinase RcsC"/>
    <property type="match status" value="1"/>
</dbReference>
<feature type="domain" description="Response regulatory" evidence="11">
    <location>
        <begin position="163"/>
        <end position="279"/>
    </location>
</feature>
<evidence type="ECO:0000256" key="3">
    <source>
        <dbReference type="ARBA" id="ARBA00012438"/>
    </source>
</evidence>
<sequence>KQLRLETQVDSDLPLVKVDERRIRQVLINLLTNAAKFTPDGGCITLSATVVPDSTEAITPTSRLRFSVADTGIGIAPADMDRLFQPFIQVDSALNRKYEGTGLGLSLVKHLVELHGGQVGVVSQVGHGSCFFIDLPTTDETLRPCVMADPRVALMPSQALSPLILLAEDNAANSCTVSGYLSAKGYRVLLAQNGQEAIELAQAENPDLILMDIQMPIVDGFEAMTRIRQAQESAEIPIIALTALAMERDRRRCLDSGANDYLSKPIKLQQLVTTIQQHLVAL</sequence>
<dbReference type="PANTHER" id="PTHR43047">
    <property type="entry name" value="TWO-COMPONENT HISTIDINE PROTEIN KINASE"/>
    <property type="match status" value="1"/>
</dbReference>
<dbReference type="RefSeq" id="WP_264328009.1">
    <property type="nucleotide sequence ID" value="NZ_JADEXQ010000162.1"/>
</dbReference>
<keyword evidence="6" id="KW-0418">Kinase</keyword>
<keyword evidence="4 9" id="KW-0597">Phosphoprotein</keyword>
<evidence type="ECO:0000313" key="13">
    <source>
        <dbReference type="Proteomes" id="UP000625316"/>
    </source>
</evidence>
<dbReference type="CDD" id="cd16922">
    <property type="entry name" value="HATPase_EvgS-ArcB-TorS-like"/>
    <property type="match status" value="1"/>
</dbReference>
<dbReference type="EMBL" id="JADEXQ010000162">
    <property type="protein sequence ID" value="MBE9033200.1"/>
    <property type="molecule type" value="Genomic_DNA"/>
</dbReference>
<feature type="domain" description="Histidine kinase" evidence="10">
    <location>
        <begin position="1"/>
        <end position="139"/>
    </location>
</feature>
<dbReference type="InterPro" id="IPR004358">
    <property type="entry name" value="Sig_transdc_His_kin-like_C"/>
</dbReference>
<dbReference type="GO" id="GO:0005886">
    <property type="term" value="C:plasma membrane"/>
    <property type="evidence" value="ECO:0007669"/>
    <property type="project" value="TreeGrafter"/>
</dbReference>
<dbReference type="CDD" id="cd17546">
    <property type="entry name" value="REC_hyHK_CKI1_RcsC-like"/>
    <property type="match status" value="1"/>
</dbReference>
<dbReference type="PROSITE" id="PS50110">
    <property type="entry name" value="RESPONSE_REGULATORY"/>
    <property type="match status" value="1"/>
</dbReference>
<dbReference type="PANTHER" id="PTHR43047:SF63">
    <property type="entry name" value="HISTIDINE KINASE"/>
    <property type="match status" value="1"/>
</dbReference>
<keyword evidence="5" id="KW-0808">Transferase</keyword>
<dbReference type="InterPro" id="IPR036890">
    <property type="entry name" value="HATPase_C_sf"/>
</dbReference>
<dbReference type="GO" id="GO:0000155">
    <property type="term" value="F:phosphorelay sensor kinase activity"/>
    <property type="evidence" value="ECO:0007669"/>
    <property type="project" value="TreeGrafter"/>
</dbReference>
<dbReference type="PRINTS" id="PR00344">
    <property type="entry name" value="BCTRLSENSOR"/>
</dbReference>
<comment type="catalytic activity">
    <reaction evidence="1">
        <text>ATP + protein L-histidine = ADP + protein N-phospho-L-histidine.</text>
        <dbReference type="EC" id="2.7.13.3"/>
    </reaction>
</comment>
<evidence type="ECO:0000256" key="4">
    <source>
        <dbReference type="ARBA" id="ARBA00022553"/>
    </source>
</evidence>
<proteinExistence type="inferred from homology"/>
<evidence type="ECO:0000256" key="2">
    <source>
        <dbReference type="ARBA" id="ARBA00006402"/>
    </source>
</evidence>
<dbReference type="Pfam" id="PF00072">
    <property type="entry name" value="Response_reg"/>
    <property type="match status" value="1"/>
</dbReference>
<dbReference type="InterPro" id="IPR011006">
    <property type="entry name" value="CheY-like_superfamily"/>
</dbReference>
<dbReference type="InterPro" id="IPR001789">
    <property type="entry name" value="Sig_transdc_resp-reg_receiver"/>
</dbReference>
<dbReference type="Pfam" id="PF02518">
    <property type="entry name" value="HATPase_c"/>
    <property type="match status" value="1"/>
</dbReference>
<dbReference type="SMART" id="SM00387">
    <property type="entry name" value="HATPase_c"/>
    <property type="match status" value="1"/>
</dbReference>
<organism evidence="12 13">
    <name type="scientific">Romeriopsis navalis LEGE 11480</name>
    <dbReference type="NCBI Taxonomy" id="2777977"/>
    <lineage>
        <taxon>Bacteria</taxon>
        <taxon>Bacillati</taxon>
        <taxon>Cyanobacteriota</taxon>
        <taxon>Cyanophyceae</taxon>
        <taxon>Leptolyngbyales</taxon>
        <taxon>Leptolyngbyaceae</taxon>
        <taxon>Romeriopsis</taxon>
        <taxon>Romeriopsis navalis</taxon>
    </lineage>
</organism>
<protein>
    <recommendedName>
        <fullName evidence="8">Circadian input-output histidine kinase CikA</fullName>
        <ecNumber evidence="3">2.7.13.3</ecNumber>
    </recommendedName>
</protein>
<feature type="non-terminal residue" evidence="12">
    <location>
        <position position="1"/>
    </location>
</feature>
<evidence type="ECO:0000256" key="6">
    <source>
        <dbReference type="ARBA" id="ARBA00022777"/>
    </source>
</evidence>
<keyword evidence="7" id="KW-0902">Two-component regulatory system</keyword>
<evidence type="ECO:0000256" key="7">
    <source>
        <dbReference type="ARBA" id="ARBA00023012"/>
    </source>
</evidence>
<gene>
    <name evidence="12" type="ORF">IQ266_26035</name>
</gene>
<evidence type="ECO:0000256" key="8">
    <source>
        <dbReference type="ARBA" id="ARBA00074306"/>
    </source>
</evidence>
<comment type="similarity">
    <text evidence="2">In the N-terminal section; belongs to the phytochrome family.</text>
</comment>
<name>A0A928Z7I3_9CYAN</name>
<dbReference type="SMART" id="SM00448">
    <property type="entry name" value="REC"/>
    <property type="match status" value="1"/>
</dbReference>
<dbReference type="InterPro" id="IPR005467">
    <property type="entry name" value="His_kinase_dom"/>
</dbReference>
<dbReference type="EC" id="2.7.13.3" evidence="3"/>
<dbReference type="Gene3D" id="3.30.565.10">
    <property type="entry name" value="Histidine kinase-like ATPase, C-terminal domain"/>
    <property type="match status" value="1"/>
</dbReference>
<evidence type="ECO:0000259" key="11">
    <source>
        <dbReference type="PROSITE" id="PS50110"/>
    </source>
</evidence>
<dbReference type="SUPFAM" id="SSF52172">
    <property type="entry name" value="CheY-like"/>
    <property type="match status" value="1"/>
</dbReference>
<dbReference type="InterPro" id="IPR003594">
    <property type="entry name" value="HATPase_dom"/>
</dbReference>
<dbReference type="AlphaFoldDB" id="A0A928Z7I3"/>
<evidence type="ECO:0000256" key="5">
    <source>
        <dbReference type="ARBA" id="ARBA00022679"/>
    </source>
</evidence>
<dbReference type="GO" id="GO:0009927">
    <property type="term" value="F:histidine phosphotransfer kinase activity"/>
    <property type="evidence" value="ECO:0007669"/>
    <property type="project" value="TreeGrafter"/>
</dbReference>